<organism evidence="4 5">
    <name type="scientific">Phormidesmis priestleyi ULC007</name>
    <dbReference type="NCBI Taxonomy" id="1920490"/>
    <lineage>
        <taxon>Bacteria</taxon>
        <taxon>Bacillati</taxon>
        <taxon>Cyanobacteriota</taxon>
        <taxon>Cyanophyceae</taxon>
        <taxon>Leptolyngbyales</taxon>
        <taxon>Leptolyngbyaceae</taxon>
        <taxon>Phormidesmis</taxon>
    </lineage>
</organism>
<gene>
    <name evidence="4" type="ORF">C7B65_16735</name>
</gene>
<dbReference type="GO" id="GO:0009103">
    <property type="term" value="P:lipopolysaccharide biosynthetic process"/>
    <property type="evidence" value="ECO:0007669"/>
    <property type="project" value="TreeGrafter"/>
</dbReference>
<dbReference type="Pfam" id="PF00534">
    <property type="entry name" value="Glycos_transf_1"/>
    <property type="match status" value="1"/>
</dbReference>
<proteinExistence type="predicted"/>
<evidence type="ECO:0000313" key="5">
    <source>
        <dbReference type="Proteomes" id="UP000238634"/>
    </source>
</evidence>
<dbReference type="Proteomes" id="UP000238634">
    <property type="component" value="Unassembled WGS sequence"/>
</dbReference>
<dbReference type="OrthoDB" id="9797829at2"/>
<name>A0A2T1DC14_9CYAN</name>
<dbReference type="EMBL" id="PVWG01000021">
    <property type="protein sequence ID" value="PSB17997.1"/>
    <property type="molecule type" value="Genomic_DNA"/>
</dbReference>
<feature type="domain" description="Glycosyl transferase family 1" evidence="2">
    <location>
        <begin position="180"/>
        <end position="331"/>
    </location>
</feature>
<dbReference type="InterPro" id="IPR028098">
    <property type="entry name" value="Glyco_trans_4-like_N"/>
</dbReference>
<dbReference type="GO" id="GO:0016757">
    <property type="term" value="F:glycosyltransferase activity"/>
    <property type="evidence" value="ECO:0007669"/>
    <property type="project" value="InterPro"/>
</dbReference>
<accession>A0A2T1DC14</accession>
<dbReference type="AlphaFoldDB" id="A0A2T1DC14"/>
<dbReference type="CDD" id="cd03809">
    <property type="entry name" value="GT4_MtfB-like"/>
    <property type="match status" value="1"/>
</dbReference>
<dbReference type="Pfam" id="PF13439">
    <property type="entry name" value="Glyco_transf_4"/>
    <property type="match status" value="1"/>
</dbReference>
<sequence>MFDQLLINLSFLADKPTGHTVYAKNLLPGLRSLNPILLTSQSFPDHRCYSIPDNLTPDQGSKGHLSRLLWTQLKLPNLYKKLKASLLFSPIPEAPLFTNLRYVVTLHDLIPLRFPRASSPLTPYFKYYVPQVLSQAEQIICDSEATATDAINFFDISVKKTTVIPLAYDADHFRCLDLPTRNYFLYLGRHDAYKNLQRVIKAFSKLPNHSSYELWIAGPSDQRHTPILVNQIASLGLTEQVKFLSYVPYDELPIVLNQAIALVFPSLWEGFGLPILEAMACGTPVITSNLSSMPEVTGEAALLVDPYNVGAIADALRQVSSDSNLRTHLRQLSLDRASQFSWAKTADATATILKQFL</sequence>
<comment type="caution">
    <text evidence="4">The sequence shown here is derived from an EMBL/GenBank/DDBJ whole genome shotgun (WGS) entry which is preliminary data.</text>
</comment>
<dbReference type="PANTHER" id="PTHR46401">
    <property type="entry name" value="GLYCOSYLTRANSFERASE WBBK-RELATED"/>
    <property type="match status" value="1"/>
</dbReference>
<reference evidence="4 5" key="2">
    <citation type="submission" date="2018-03" db="EMBL/GenBank/DDBJ databases">
        <title>The ancient ancestry and fast evolution of plastids.</title>
        <authorList>
            <person name="Moore K.R."/>
            <person name="Magnabosco C."/>
            <person name="Momper L."/>
            <person name="Gold D.A."/>
            <person name="Bosak T."/>
            <person name="Fournier G.P."/>
        </authorList>
    </citation>
    <scope>NUCLEOTIDE SEQUENCE [LARGE SCALE GENOMIC DNA]</scope>
    <source>
        <strain evidence="4 5">ULC007</strain>
    </source>
</reference>
<dbReference type="SUPFAM" id="SSF53756">
    <property type="entry name" value="UDP-Glycosyltransferase/glycogen phosphorylase"/>
    <property type="match status" value="1"/>
</dbReference>
<protein>
    <submittedName>
        <fullName evidence="4">Glycosyltransferase family 1 protein</fullName>
    </submittedName>
</protein>
<feature type="domain" description="Glycosyltransferase subfamily 4-like N-terminal" evidence="3">
    <location>
        <begin position="18"/>
        <end position="171"/>
    </location>
</feature>
<dbReference type="PANTHER" id="PTHR46401:SF2">
    <property type="entry name" value="GLYCOSYLTRANSFERASE WBBK-RELATED"/>
    <property type="match status" value="1"/>
</dbReference>
<dbReference type="Gene3D" id="3.40.50.2000">
    <property type="entry name" value="Glycogen Phosphorylase B"/>
    <property type="match status" value="2"/>
</dbReference>
<keyword evidence="1 4" id="KW-0808">Transferase</keyword>
<dbReference type="InterPro" id="IPR001296">
    <property type="entry name" value="Glyco_trans_1"/>
</dbReference>
<evidence type="ECO:0000259" key="2">
    <source>
        <dbReference type="Pfam" id="PF00534"/>
    </source>
</evidence>
<dbReference type="STRING" id="1920490.GCA_001895925_05128"/>
<keyword evidence="5" id="KW-1185">Reference proteome</keyword>
<evidence type="ECO:0000313" key="4">
    <source>
        <dbReference type="EMBL" id="PSB17997.1"/>
    </source>
</evidence>
<evidence type="ECO:0000256" key="1">
    <source>
        <dbReference type="ARBA" id="ARBA00022679"/>
    </source>
</evidence>
<dbReference type="FunFam" id="3.40.50.2000:FF:000119">
    <property type="entry name" value="Glycosyl transferase group 1"/>
    <property type="match status" value="1"/>
</dbReference>
<evidence type="ECO:0000259" key="3">
    <source>
        <dbReference type="Pfam" id="PF13439"/>
    </source>
</evidence>
<dbReference type="RefSeq" id="WP_073073507.1">
    <property type="nucleotide sequence ID" value="NZ_MPPI01000023.1"/>
</dbReference>
<reference evidence="4 5" key="1">
    <citation type="submission" date="2018-02" db="EMBL/GenBank/DDBJ databases">
        <authorList>
            <person name="Cohen D.B."/>
            <person name="Kent A.D."/>
        </authorList>
    </citation>
    <scope>NUCLEOTIDE SEQUENCE [LARGE SCALE GENOMIC DNA]</scope>
    <source>
        <strain evidence="4 5">ULC007</strain>
    </source>
</reference>